<evidence type="ECO:0000313" key="3">
    <source>
        <dbReference type="Proteomes" id="UP000503482"/>
    </source>
</evidence>
<proteinExistence type="predicted"/>
<dbReference type="EMBL" id="CP053840">
    <property type="protein sequence ID" value="QKF67977.1"/>
    <property type="molecule type" value="Genomic_DNA"/>
</dbReference>
<name>A0AAE7BCX2_9BACT</name>
<gene>
    <name evidence="2" type="primary">ugpQ</name>
    <name evidence="2" type="ORF">AVENP_2463</name>
</gene>
<evidence type="ECO:0000259" key="1">
    <source>
        <dbReference type="PROSITE" id="PS51704"/>
    </source>
</evidence>
<keyword evidence="2" id="KW-0378">Hydrolase</keyword>
<sequence>MSLFKNKFIAHRGLHQKKEIPENSLLAFLKAKDKNYAIEFDLTITKDNQIIVFHDDDLFRLCNINKKVEALNYSFIKKLKLYDSKEEIPLFKDVLTLINGEIALVIEIKKHNKLGILESKLVELLERYNGIYFICSFEKDILFWFKNHKTSFKRGLIFGYSSKKFKRYKYLLFLYKYFKTKPDYVSIEDSLIGSSIYYFCKKNGLDILTWTIRNKKRFDEIDDKVDGIIFEGFLI</sequence>
<dbReference type="AlphaFoldDB" id="A0AAE7BCX2"/>
<organism evidence="2 3">
    <name type="scientific">Arcobacter venerupis</name>
    <dbReference type="NCBI Taxonomy" id="1054033"/>
    <lineage>
        <taxon>Bacteria</taxon>
        <taxon>Pseudomonadati</taxon>
        <taxon>Campylobacterota</taxon>
        <taxon>Epsilonproteobacteria</taxon>
        <taxon>Campylobacterales</taxon>
        <taxon>Arcobacteraceae</taxon>
        <taxon>Arcobacter</taxon>
    </lineage>
</organism>
<protein>
    <submittedName>
        <fullName evidence="2">Glycerophosphodiester phosphodiesterase</fullName>
        <ecNumber evidence="2">3.1.4.46</ecNumber>
    </submittedName>
</protein>
<feature type="domain" description="GP-PDE" evidence="1">
    <location>
        <begin position="6"/>
        <end position="235"/>
    </location>
</feature>
<dbReference type="GO" id="GO:0008889">
    <property type="term" value="F:glycerophosphodiester phosphodiesterase activity"/>
    <property type="evidence" value="ECO:0007669"/>
    <property type="project" value="UniProtKB-EC"/>
</dbReference>
<keyword evidence="3" id="KW-1185">Reference proteome</keyword>
<dbReference type="EC" id="3.1.4.46" evidence="2"/>
<dbReference type="PANTHER" id="PTHR46211">
    <property type="entry name" value="GLYCEROPHOSPHORYL DIESTER PHOSPHODIESTERASE"/>
    <property type="match status" value="1"/>
</dbReference>
<dbReference type="RefSeq" id="WP_128360219.1">
    <property type="nucleotide sequence ID" value="NZ_CP053840.1"/>
</dbReference>
<dbReference type="Pfam" id="PF03009">
    <property type="entry name" value="GDPD"/>
    <property type="match status" value="1"/>
</dbReference>
<dbReference type="PANTHER" id="PTHR46211:SF1">
    <property type="entry name" value="GLYCEROPHOSPHODIESTER PHOSPHODIESTERASE, CYTOPLASMIC"/>
    <property type="match status" value="1"/>
</dbReference>
<dbReference type="InterPro" id="IPR017946">
    <property type="entry name" value="PLC-like_Pdiesterase_TIM-brl"/>
</dbReference>
<dbReference type="Gene3D" id="3.20.20.190">
    <property type="entry name" value="Phosphatidylinositol (PI) phosphodiesterase"/>
    <property type="match status" value="1"/>
</dbReference>
<evidence type="ECO:0000313" key="2">
    <source>
        <dbReference type="EMBL" id="QKF67977.1"/>
    </source>
</evidence>
<dbReference type="SUPFAM" id="SSF51695">
    <property type="entry name" value="PLC-like phosphodiesterases"/>
    <property type="match status" value="1"/>
</dbReference>
<dbReference type="PROSITE" id="PS51704">
    <property type="entry name" value="GP_PDE"/>
    <property type="match status" value="1"/>
</dbReference>
<dbReference type="InterPro" id="IPR030395">
    <property type="entry name" value="GP_PDE_dom"/>
</dbReference>
<dbReference type="KEGG" id="avp:AVENP_2463"/>
<accession>A0AAE7BCX2</accession>
<dbReference type="Proteomes" id="UP000503482">
    <property type="component" value="Chromosome"/>
</dbReference>
<reference evidence="2 3" key="1">
    <citation type="submission" date="2020-05" db="EMBL/GenBank/DDBJ databases">
        <title>Complete genome sequencing of Campylobacter and Arcobacter type strains.</title>
        <authorList>
            <person name="Miller W.G."/>
            <person name="Yee E."/>
        </authorList>
    </citation>
    <scope>NUCLEOTIDE SEQUENCE [LARGE SCALE GENOMIC DNA]</scope>
    <source>
        <strain evidence="2 3">LMG 26156</strain>
    </source>
</reference>
<dbReference type="GO" id="GO:0006629">
    <property type="term" value="P:lipid metabolic process"/>
    <property type="evidence" value="ECO:0007669"/>
    <property type="project" value="InterPro"/>
</dbReference>